<dbReference type="InterPro" id="IPR023214">
    <property type="entry name" value="HAD_sf"/>
</dbReference>
<organism evidence="1 2">
    <name type="scientific">Candidatus Roizmanbacteria bacterium CG_4_8_14_3_um_filter_36_10</name>
    <dbReference type="NCBI Taxonomy" id="1974834"/>
    <lineage>
        <taxon>Bacteria</taxon>
        <taxon>Candidatus Roizmaniibacteriota</taxon>
    </lineage>
</organism>
<dbReference type="Proteomes" id="UP000229370">
    <property type="component" value="Unassembled WGS sequence"/>
</dbReference>
<dbReference type="SUPFAM" id="SSF56784">
    <property type="entry name" value="HAD-like"/>
    <property type="match status" value="1"/>
</dbReference>
<protein>
    <recommendedName>
        <fullName evidence="3">FCP1 homology domain-containing protein</fullName>
    </recommendedName>
</protein>
<dbReference type="AlphaFoldDB" id="A0A2M8GMX4"/>
<reference evidence="2" key="1">
    <citation type="submission" date="2017-09" db="EMBL/GenBank/DDBJ databases">
        <title>Depth-based differentiation of microbial function through sediment-hosted aquifers and enrichment of novel symbionts in the deep terrestrial subsurface.</title>
        <authorList>
            <person name="Probst A.J."/>
            <person name="Ladd B."/>
            <person name="Jarett J.K."/>
            <person name="Geller-Mcgrath D.E."/>
            <person name="Sieber C.M.K."/>
            <person name="Emerson J.B."/>
            <person name="Anantharaman K."/>
            <person name="Thomas B.C."/>
            <person name="Malmstrom R."/>
            <person name="Stieglmeier M."/>
            <person name="Klingl A."/>
            <person name="Woyke T."/>
            <person name="Ryan C.M."/>
            <person name="Banfield J.F."/>
        </authorList>
    </citation>
    <scope>NUCLEOTIDE SEQUENCE [LARGE SCALE GENOMIC DNA]</scope>
</reference>
<accession>A0A2M8GMX4</accession>
<gene>
    <name evidence="1" type="ORF">CO007_02220</name>
</gene>
<comment type="caution">
    <text evidence="1">The sequence shown here is derived from an EMBL/GenBank/DDBJ whole genome shotgun (WGS) entry which is preliminary data.</text>
</comment>
<sequence>MAQKTLKVGFDLDGVILYNPFRIVRPFIAIFKKIVLGFDHRPLKFYYPKTRLERYFWRVAHKSSFFIGYGFWEILTLIKKRRIKAYIITARFSFLENDLNRKIKQLGIKKYFSAIYFNRKDEQPHLFKEKMIKKLGLDVYVEDNWDIVRYLNLKVKSQKSKVYWIYNILDRKIKYQYKFSSLKKVAKKL</sequence>
<dbReference type="InterPro" id="IPR036412">
    <property type="entry name" value="HAD-like_sf"/>
</dbReference>
<dbReference type="EMBL" id="PFQK01000042">
    <property type="protein sequence ID" value="PJC81894.1"/>
    <property type="molecule type" value="Genomic_DNA"/>
</dbReference>
<evidence type="ECO:0008006" key="3">
    <source>
        <dbReference type="Google" id="ProtNLM"/>
    </source>
</evidence>
<evidence type="ECO:0000313" key="2">
    <source>
        <dbReference type="Proteomes" id="UP000229370"/>
    </source>
</evidence>
<proteinExistence type="predicted"/>
<dbReference type="Gene3D" id="3.40.50.1000">
    <property type="entry name" value="HAD superfamily/HAD-like"/>
    <property type="match status" value="1"/>
</dbReference>
<evidence type="ECO:0000313" key="1">
    <source>
        <dbReference type="EMBL" id="PJC81894.1"/>
    </source>
</evidence>
<name>A0A2M8GMX4_9BACT</name>